<dbReference type="EMBL" id="ML995822">
    <property type="protein sequence ID" value="KAF2770892.1"/>
    <property type="molecule type" value="Genomic_DNA"/>
</dbReference>
<dbReference type="AlphaFoldDB" id="A0A6G1LE69"/>
<organism evidence="1 2">
    <name type="scientific">Teratosphaeria nubilosa</name>
    <dbReference type="NCBI Taxonomy" id="161662"/>
    <lineage>
        <taxon>Eukaryota</taxon>
        <taxon>Fungi</taxon>
        <taxon>Dikarya</taxon>
        <taxon>Ascomycota</taxon>
        <taxon>Pezizomycotina</taxon>
        <taxon>Dothideomycetes</taxon>
        <taxon>Dothideomycetidae</taxon>
        <taxon>Mycosphaerellales</taxon>
        <taxon>Teratosphaeriaceae</taxon>
        <taxon>Teratosphaeria</taxon>
    </lineage>
</organism>
<dbReference type="PANTHER" id="PTHR42085">
    <property type="entry name" value="F-BOX DOMAIN-CONTAINING PROTEIN"/>
    <property type="match status" value="1"/>
</dbReference>
<dbReference type="PANTHER" id="PTHR42085:SF1">
    <property type="entry name" value="F-BOX DOMAIN-CONTAINING PROTEIN"/>
    <property type="match status" value="1"/>
</dbReference>
<reference evidence="1" key="1">
    <citation type="journal article" date="2020" name="Stud. Mycol.">
        <title>101 Dothideomycetes genomes: a test case for predicting lifestyles and emergence of pathogens.</title>
        <authorList>
            <person name="Haridas S."/>
            <person name="Albert R."/>
            <person name="Binder M."/>
            <person name="Bloem J."/>
            <person name="Labutti K."/>
            <person name="Salamov A."/>
            <person name="Andreopoulos B."/>
            <person name="Baker S."/>
            <person name="Barry K."/>
            <person name="Bills G."/>
            <person name="Bluhm B."/>
            <person name="Cannon C."/>
            <person name="Castanera R."/>
            <person name="Culley D."/>
            <person name="Daum C."/>
            <person name="Ezra D."/>
            <person name="Gonzalez J."/>
            <person name="Henrissat B."/>
            <person name="Kuo A."/>
            <person name="Liang C."/>
            <person name="Lipzen A."/>
            <person name="Lutzoni F."/>
            <person name="Magnuson J."/>
            <person name="Mondo S."/>
            <person name="Nolan M."/>
            <person name="Ohm R."/>
            <person name="Pangilinan J."/>
            <person name="Park H.-J."/>
            <person name="Ramirez L."/>
            <person name="Alfaro M."/>
            <person name="Sun H."/>
            <person name="Tritt A."/>
            <person name="Yoshinaga Y."/>
            <person name="Zwiers L.-H."/>
            <person name="Turgeon B."/>
            <person name="Goodwin S."/>
            <person name="Spatafora J."/>
            <person name="Crous P."/>
            <person name="Grigoriev I."/>
        </authorList>
    </citation>
    <scope>NUCLEOTIDE SEQUENCE</scope>
    <source>
        <strain evidence="1">CBS 116005</strain>
    </source>
</reference>
<dbReference type="InterPro" id="IPR038883">
    <property type="entry name" value="AN11006-like"/>
</dbReference>
<accession>A0A6G1LE69</accession>
<keyword evidence="2" id="KW-1185">Reference proteome</keyword>
<protein>
    <recommendedName>
        <fullName evidence="3">F-box domain-containing protein</fullName>
    </recommendedName>
</protein>
<sequence>MDPYAWRESVLSTRSLSYLSNADTFGPPSRRGTLHSLGLDSDADDDLMMAGTSNHNPMHEERMLDGIPELPESVAESLLFTLPREIRDRIYAFALTSQELPVEWPPLPGMAPRHGIQAQLLRTCRIMHREAAPLLYSSNLLMFHHPSDANMFARALADPVLARKYVQHVSLQIKAGDTRLWMPFLTSTREERGLKADFPGLRQLEVRYRSNRWNQHQSVEQNLKTWSEDLRLGEIVDGLRNMYLIGTGEFWVNMEKGGRVSAVLGQERPVTPRAVNEMNAEDFMRFIDARKPGEDMDFKRQLLELHIAHMPPKKQPLPPPPIIKVTCACRVLSTHFNLLTGYTDNGFQRLPHPAAFPPGTSIATVLQTAAAGPVDDPVRPVKEGEGFTGFTLVDFQQSPPKRLHDPDLGSAKVARTVFADKKGVGLALEVHCLDAGRKEGGVVVQG</sequence>
<dbReference type="OrthoDB" id="62952at2759"/>
<proteinExistence type="predicted"/>
<evidence type="ECO:0000313" key="2">
    <source>
        <dbReference type="Proteomes" id="UP000799436"/>
    </source>
</evidence>
<evidence type="ECO:0008006" key="3">
    <source>
        <dbReference type="Google" id="ProtNLM"/>
    </source>
</evidence>
<name>A0A6G1LE69_9PEZI</name>
<gene>
    <name evidence="1" type="ORF">EJ03DRAFT_349921</name>
</gene>
<dbReference type="Proteomes" id="UP000799436">
    <property type="component" value="Unassembled WGS sequence"/>
</dbReference>
<evidence type="ECO:0000313" key="1">
    <source>
        <dbReference type="EMBL" id="KAF2770892.1"/>
    </source>
</evidence>